<feature type="compositionally biased region" description="Pro residues" evidence="7">
    <location>
        <begin position="236"/>
        <end position="253"/>
    </location>
</feature>
<dbReference type="SMART" id="SM00132">
    <property type="entry name" value="LIM"/>
    <property type="match status" value="3"/>
</dbReference>
<evidence type="ECO:0000256" key="1">
    <source>
        <dbReference type="ARBA" id="ARBA00022723"/>
    </source>
</evidence>
<evidence type="ECO:0000256" key="7">
    <source>
        <dbReference type="SAM" id="MobiDB-lite"/>
    </source>
</evidence>
<keyword evidence="2" id="KW-0677">Repeat</keyword>
<feature type="region of interest" description="Disordered" evidence="7">
    <location>
        <begin position="26"/>
        <end position="208"/>
    </location>
</feature>
<dbReference type="GO" id="GO:0007010">
    <property type="term" value="P:cytoskeleton organization"/>
    <property type="evidence" value="ECO:0007669"/>
    <property type="project" value="TreeGrafter"/>
</dbReference>
<name>A0AAJ6VZZ2_9ACAR</name>
<evidence type="ECO:0000259" key="8">
    <source>
        <dbReference type="PROSITE" id="PS50023"/>
    </source>
</evidence>
<evidence type="ECO:0000256" key="3">
    <source>
        <dbReference type="ARBA" id="ARBA00022833"/>
    </source>
</evidence>
<feature type="region of interest" description="Disordered" evidence="7">
    <location>
        <begin position="228"/>
        <end position="291"/>
    </location>
</feature>
<dbReference type="GO" id="GO:0005912">
    <property type="term" value="C:adherens junction"/>
    <property type="evidence" value="ECO:0007669"/>
    <property type="project" value="TreeGrafter"/>
</dbReference>
<dbReference type="InterPro" id="IPR047247">
    <property type="entry name" value="Ajuba-like_LIM2"/>
</dbReference>
<evidence type="ECO:0000256" key="4">
    <source>
        <dbReference type="ARBA" id="ARBA00023038"/>
    </source>
</evidence>
<sequence>MPNIYQDVGQIKITPRTAAQVIDLNQPPRPEEISANLHRHQQSLLSQRSISTPPTSLSAPELPLGRRQAAPGRSRSYNSELSEIYRPPPNYPGNRRMGAPLYENLYQSAVPQTAAPPPPQGASSQSGSSVYDYRRQSPRSSLSSDSSPHESMLEPPPAYSTHLKPPQPLPGQPPIYDEPRRPEKSTAPASPYKPPPIQRRIEELEKELRNPSAAPLLMSLSGLNLRGVTGGISPPGEAPPAPAPPTPFIPPSNPKQTQSQSQTNLSQVQSETLGHPLPLPPPPPYPGASRNSKAMATAASVQAKLERMTKEIEEEMERQPAEGEYFGACHSCGERVAGAGQACQAMGQVFHTQCFVCVSCGRALRGKAFYNVHGKVYCEEDYLYSGFQQTAEKCAVCGHLIMEMILQAMGKSYHPGCFRCCVCNECLDGVPFTIDMDNKIYCVADFHKTYAPKCAACNKAITPVEGTDETVRVVSMDNDYHIDCYICEDCKQQLTDEPDKRCYPLEGHLLCHDCHVRRLEVRSNSSRSSSVANSHSPAIQGAHSQVVWNNQNA</sequence>
<evidence type="ECO:0000256" key="2">
    <source>
        <dbReference type="ARBA" id="ARBA00022737"/>
    </source>
</evidence>
<dbReference type="GO" id="GO:0003714">
    <property type="term" value="F:transcription corepressor activity"/>
    <property type="evidence" value="ECO:0007669"/>
    <property type="project" value="TreeGrafter"/>
</dbReference>
<feature type="compositionally biased region" description="Basic and acidic residues" evidence="7">
    <location>
        <begin position="199"/>
        <end position="208"/>
    </location>
</feature>
<dbReference type="PANTHER" id="PTHR24219">
    <property type="entry name" value="LIM DOMAIN-CONTAINING PROTEIN JUB"/>
    <property type="match status" value="1"/>
</dbReference>
<proteinExistence type="predicted"/>
<feature type="compositionally biased region" description="Low complexity" evidence="7">
    <location>
        <begin position="121"/>
        <end position="130"/>
    </location>
</feature>
<dbReference type="Proteomes" id="UP000694867">
    <property type="component" value="Unplaced"/>
</dbReference>
<dbReference type="CDD" id="cd09352">
    <property type="entry name" value="LIM1_Ajuba_like"/>
    <property type="match status" value="1"/>
</dbReference>
<feature type="coiled-coil region" evidence="6">
    <location>
        <begin position="291"/>
        <end position="318"/>
    </location>
</feature>
<dbReference type="RefSeq" id="XP_003746759.2">
    <property type="nucleotide sequence ID" value="XM_003746711.2"/>
</dbReference>
<dbReference type="InterPro" id="IPR047245">
    <property type="entry name" value="Ajuba-like_LIM1"/>
</dbReference>
<protein>
    <submittedName>
        <fullName evidence="10">Wilms tumor protein 1-interacting protein</fullName>
    </submittedName>
</protein>
<feature type="domain" description="LIM zinc-binding" evidence="8">
    <location>
        <begin position="392"/>
        <end position="452"/>
    </location>
</feature>
<dbReference type="Pfam" id="PF00412">
    <property type="entry name" value="LIM"/>
    <property type="match status" value="3"/>
</dbReference>
<dbReference type="InterPro" id="IPR001781">
    <property type="entry name" value="Znf_LIM"/>
</dbReference>
<feature type="compositionally biased region" description="Polar residues" evidence="7">
    <location>
        <begin position="42"/>
        <end position="58"/>
    </location>
</feature>
<dbReference type="SUPFAM" id="SSF57716">
    <property type="entry name" value="Glucocorticoid receptor-like (DNA-binding domain)"/>
    <property type="match status" value="3"/>
</dbReference>
<dbReference type="GO" id="GO:0046872">
    <property type="term" value="F:metal ion binding"/>
    <property type="evidence" value="ECO:0007669"/>
    <property type="project" value="UniProtKB-KW"/>
</dbReference>
<evidence type="ECO:0000313" key="9">
    <source>
        <dbReference type="Proteomes" id="UP000694867"/>
    </source>
</evidence>
<organism evidence="9 10">
    <name type="scientific">Galendromus occidentalis</name>
    <name type="common">western predatory mite</name>
    <dbReference type="NCBI Taxonomy" id="34638"/>
    <lineage>
        <taxon>Eukaryota</taxon>
        <taxon>Metazoa</taxon>
        <taxon>Ecdysozoa</taxon>
        <taxon>Arthropoda</taxon>
        <taxon>Chelicerata</taxon>
        <taxon>Arachnida</taxon>
        <taxon>Acari</taxon>
        <taxon>Parasitiformes</taxon>
        <taxon>Mesostigmata</taxon>
        <taxon>Gamasina</taxon>
        <taxon>Phytoseioidea</taxon>
        <taxon>Phytoseiidae</taxon>
        <taxon>Typhlodrominae</taxon>
        <taxon>Galendromus</taxon>
    </lineage>
</organism>
<dbReference type="CTD" id="32351"/>
<keyword evidence="9" id="KW-1185">Reference proteome</keyword>
<dbReference type="GO" id="GO:0035331">
    <property type="term" value="P:negative regulation of hippo signaling"/>
    <property type="evidence" value="ECO:0007669"/>
    <property type="project" value="TreeGrafter"/>
</dbReference>
<dbReference type="KEGG" id="goe:100900703"/>
<dbReference type="GO" id="GO:0001666">
    <property type="term" value="P:response to hypoxia"/>
    <property type="evidence" value="ECO:0007669"/>
    <property type="project" value="TreeGrafter"/>
</dbReference>
<keyword evidence="4 5" id="KW-0440">LIM domain</keyword>
<accession>A0AAJ6VZZ2</accession>
<evidence type="ECO:0000256" key="6">
    <source>
        <dbReference type="SAM" id="Coils"/>
    </source>
</evidence>
<dbReference type="FunFam" id="2.10.110.10:FF:000037">
    <property type="entry name" value="LIM domain-containing protein 1"/>
    <property type="match status" value="1"/>
</dbReference>
<dbReference type="InterPro" id="IPR047172">
    <property type="entry name" value="Ajuba-like"/>
</dbReference>
<feature type="domain" description="LIM zinc-binding" evidence="8">
    <location>
        <begin position="327"/>
        <end position="388"/>
    </location>
</feature>
<dbReference type="InterPro" id="IPR047248">
    <property type="entry name" value="Ajuba-like_LIM3"/>
</dbReference>
<gene>
    <name evidence="10" type="primary">LOC100900703</name>
</gene>
<dbReference type="PANTHER" id="PTHR24219:SF4">
    <property type="entry name" value="LIM DOMAIN-CONTAINING PROTEIN JUB"/>
    <property type="match status" value="1"/>
</dbReference>
<dbReference type="GeneID" id="100900703"/>
<dbReference type="FunFam" id="2.10.110.10:FF:000028">
    <property type="entry name" value="LIM domain-containing protein 1"/>
    <property type="match status" value="1"/>
</dbReference>
<keyword evidence="1 5" id="KW-0479">Metal-binding</keyword>
<keyword evidence="6" id="KW-0175">Coiled coil</keyword>
<evidence type="ECO:0000256" key="5">
    <source>
        <dbReference type="PROSITE-ProRule" id="PRU00125"/>
    </source>
</evidence>
<dbReference type="CDD" id="cd09438">
    <property type="entry name" value="LIM3_Ajuba_like"/>
    <property type="match status" value="1"/>
</dbReference>
<evidence type="ECO:0000313" key="10">
    <source>
        <dbReference type="RefSeq" id="XP_003746759.2"/>
    </source>
</evidence>
<keyword evidence="3 5" id="KW-0862">Zinc</keyword>
<dbReference type="CDD" id="cd09355">
    <property type="entry name" value="LIM2_Ajuba_like"/>
    <property type="match status" value="1"/>
</dbReference>
<dbReference type="GO" id="GO:0005634">
    <property type="term" value="C:nucleus"/>
    <property type="evidence" value="ECO:0007669"/>
    <property type="project" value="TreeGrafter"/>
</dbReference>
<feature type="compositionally biased region" description="Low complexity" evidence="7">
    <location>
        <begin position="254"/>
        <end position="270"/>
    </location>
</feature>
<dbReference type="AlphaFoldDB" id="A0AAJ6VZZ2"/>
<dbReference type="GO" id="GO:0000932">
    <property type="term" value="C:P-body"/>
    <property type="evidence" value="ECO:0007669"/>
    <property type="project" value="TreeGrafter"/>
</dbReference>
<feature type="compositionally biased region" description="Pro residues" evidence="7">
    <location>
        <begin position="277"/>
        <end position="286"/>
    </location>
</feature>
<reference evidence="10" key="1">
    <citation type="submission" date="2025-08" db="UniProtKB">
        <authorList>
            <consortium name="RefSeq"/>
        </authorList>
    </citation>
    <scope>IDENTIFICATION</scope>
</reference>
<feature type="domain" description="LIM zinc-binding" evidence="8">
    <location>
        <begin position="455"/>
        <end position="521"/>
    </location>
</feature>
<dbReference type="GO" id="GO:0005667">
    <property type="term" value="C:transcription regulator complex"/>
    <property type="evidence" value="ECO:0007669"/>
    <property type="project" value="TreeGrafter"/>
</dbReference>
<dbReference type="Gene3D" id="2.10.110.10">
    <property type="entry name" value="Cysteine Rich Protein"/>
    <property type="match status" value="3"/>
</dbReference>
<dbReference type="PROSITE" id="PS50023">
    <property type="entry name" value="LIM_DOMAIN_2"/>
    <property type="match status" value="3"/>
</dbReference>
<dbReference type="PROSITE" id="PS00478">
    <property type="entry name" value="LIM_DOMAIN_1"/>
    <property type="match status" value="1"/>
</dbReference>